<evidence type="ECO:0000259" key="4">
    <source>
        <dbReference type="Pfam" id="PF03088"/>
    </source>
</evidence>
<keyword evidence="3" id="KW-0325">Glycoprotein</keyword>
<evidence type="ECO:0000313" key="6">
    <source>
        <dbReference type="Proteomes" id="UP000682892"/>
    </source>
</evidence>
<organism evidence="5 6">
    <name type="scientific">Aedes aegypti</name>
    <name type="common">Yellowfever mosquito</name>
    <name type="synonym">Culex aegypti</name>
    <dbReference type="NCBI Taxonomy" id="7159"/>
    <lineage>
        <taxon>Eukaryota</taxon>
        <taxon>Metazoa</taxon>
        <taxon>Ecdysozoa</taxon>
        <taxon>Arthropoda</taxon>
        <taxon>Hexapoda</taxon>
        <taxon>Insecta</taxon>
        <taxon>Pterygota</taxon>
        <taxon>Neoptera</taxon>
        <taxon>Endopterygota</taxon>
        <taxon>Diptera</taxon>
        <taxon>Nematocera</taxon>
        <taxon>Culicoidea</taxon>
        <taxon>Culicidae</taxon>
        <taxon>Culicinae</taxon>
        <taxon>Aedini</taxon>
        <taxon>Aedes</taxon>
        <taxon>Stegomyia</taxon>
    </lineage>
</organism>
<sequence length="442" mass="48221">MACKCLKSKVLKVTLFVVLVTFLPGLPPYPTFPFKAFSVTPPRDLEGVLAPNQLLNNAEQWLENQLVAPETILVRGNTTYASVAGGKVLEITKNDQIRVVAKFGVECQGNYDERVCGRPLGIAFDTQGNNLIVVEPYFGIYQVQIKTGEKKLLVSLDEVIEGGKVSRKPGIPNGLAVARNGDLYWSDTSSDFRFEDALQAMLLNPSGRLLHYSRASGQNRVLIDEVYGANGVALSKDESFVLVAELGGQLIRRYYLKGAKAGTDDIFIDGLPGSIDNLVGDDTGLWASVVIAADKSNPSLVAMLAPFPNVRKFLVRVMSLAELPFDFIYKQTGNQLALRVSNFIGNLGSVAPLFPKRGTVLRLDWEGNILTALHSDDGRTNLIAHAVQSGDYLLLGSPIYPSIRKVKLTEEVLQIVSPGRKVPAKVTVDTKKKQKPAGHEEL</sequence>
<dbReference type="FunFam" id="2.120.10.30:FF:000065">
    <property type="entry name" value="Hemomucin"/>
    <property type="match status" value="1"/>
</dbReference>
<dbReference type="GO" id="GO:0016787">
    <property type="term" value="F:hydrolase activity"/>
    <property type="evidence" value="ECO:0007669"/>
    <property type="project" value="TreeGrafter"/>
</dbReference>
<gene>
    <name evidence="5" type="ORF">AaeL_AAEL004868</name>
</gene>
<dbReference type="KEGG" id="aag:5565617"/>
<protein>
    <submittedName>
        <fullName evidence="5">AAEL004868-PA</fullName>
    </submittedName>
</protein>
<dbReference type="SUPFAM" id="SSF63829">
    <property type="entry name" value="Calcium-dependent phosphotriesterase"/>
    <property type="match status" value="1"/>
</dbReference>
<dbReference type="AlphaFoldDB" id="A0A1S4F8Z5"/>
<dbReference type="Pfam" id="PF03088">
    <property type="entry name" value="Str_synth"/>
    <property type="match status" value="1"/>
</dbReference>
<dbReference type="Gene3D" id="2.120.10.30">
    <property type="entry name" value="TolB, C-terminal domain"/>
    <property type="match status" value="1"/>
</dbReference>
<dbReference type="InterPro" id="IPR011042">
    <property type="entry name" value="6-blade_b-propeller_TolB-like"/>
</dbReference>
<accession>A0A1S4F8Z5</accession>
<feature type="domain" description="Strictosidine synthase conserved region" evidence="4">
    <location>
        <begin position="173"/>
        <end position="258"/>
    </location>
</feature>
<dbReference type="EMBL" id="CH477318">
    <property type="protein sequence ID" value="EAT43706.1"/>
    <property type="molecule type" value="Genomic_DNA"/>
</dbReference>
<evidence type="ECO:0000313" key="5">
    <source>
        <dbReference type="EMBL" id="EAT43706.1"/>
    </source>
</evidence>
<dbReference type="PANTHER" id="PTHR10426:SF88">
    <property type="entry name" value="ADIPOCYTE PLASMA MEMBRANE-ASSOCIATED PROTEIN HEMOMUCIN-RELATED"/>
    <property type="match status" value="1"/>
</dbReference>
<dbReference type="HOGENOM" id="CLU_023267_1_0_1"/>
<dbReference type="GO" id="GO:0012505">
    <property type="term" value="C:endomembrane system"/>
    <property type="evidence" value="ECO:0007669"/>
    <property type="project" value="TreeGrafter"/>
</dbReference>
<dbReference type="InterPro" id="IPR018119">
    <property type="entry name" value="Strictosidine_synth_cons-reg"/>
</dbReference>
<dbReference type="PANTHER" id="PTHR10426">
    <property type="entry name" value="STRICTOSIDINE SYNTHASE-RELATED"/>
    <property type="match status" value="1"/>
</dbReference>
<reference evidence="5" key="1">
    <citation type="submission" date="2005-10" db="EMBL/GenBank/DDBJ databases">
        <authorList>
            <person name="Loftus B.J."/>
            <person name="Nene V.M."/>
            <person name="Hannick L.I."/>
            <person name="Bidwell S."/>
            <person name="Haas B."/>
            <person name="Amedeo P."/>
            <person name="Orvis J."/>
            <person name="Wortman J.R."/>
            <person name="White O.R."/>
            <person name="Salzberg S."/>
            <person name="Shumway M."/>
            <person name="Koo H."/>
            <person name="Zhao Y."/>
            <person name="Holmes M."/>
            <person name="Miller J."/>
            <person name="Schatz M."/>
            <person name="Pop M."/>
            <person name="Pai G."/>
            <person name="Utterback T."/>
            <person name="Rogers Y.-H."/>
            <person name="Kravitz S."/>
            <person name="Fraser C.M."/>
        </authorList>
    </citation>
    <scope>NUCLEOTIDE SEQUENCE</scope>
    <source>
        <strain evidence="5">Liverpool</strain>
    </source>
</reference>
<proteinExistence type="inferred from homology"/>
<reference evidence="5" key="3">
    <citation type="submission" date="2012-09" db="EMBL/GenBank/DDBJ databases">
        <authorList>
            <consortium name="VectorBase"/>
        </authorList>
    </citation>
    <scope>NUCLEOTIDE SEQUENCE</scope>
    <source>
        <strain evidence="5">Liverpool</strain>
    </source>
</reference>
<dbReference type="Proteomes" id="UP000682892">
    <property type="component" value="Chromosome 1"/>
</dbReference>
<dbReference type="OMA" id="CCRTRAQ"/>
<comment type="similarity">
    <text evidence="1">Belongs to the strictosidine synthase family.</text>
</comment>
<evidence type="ECO:0000256" key="3">
    <source>
        <dbReference type="ARBA" id="ARBA00023180"/>
    </source>
</evidence>
<name>A0A1S4F8Z5_AEDAE</name>
<evidence type="ECO:0000256" key="2">
    <source>
        <dbReference type="ARBA" id="ARBA00022553"/>
    </source>
</evidence>
<keyword evidence="2" id="KW-0597">Phosphoprotein</keyword>
<dbReference type="OrthoDB" id="5307922at2759"/>
<dbReference type="Pfam" id="PF20067">
    <property type="entry name" value="SSL_N"/>
    <property type="match status" value="1"/>
</dbReference>
<reference evidence="5" key="2">
    <citation type="journal article" date="2007" name="Science">
        <title>Genome sequence of Aedes aegypti, a major arbovirus vector.</title>
        <authorList>
            <person name="Nene V."/>
            <person name="Wortman J.R."/>
            <person name="Lawson D."/>
            <person name="Haas B."/>
            <person name="Kodira C."/>
            <person name="Tu Z.J."/>
            <person name="Loftus B."/>
            <person name="Xi Z."/>
            <person name="Megy K."/>
            <person name="Grabherr M."/>
            <person name="Ren Q."/>
            <person name="Zdobnov E.M."/>
            <person name="Lobo N.F."/>
            <person name="Campbell K.S."/>
            <person name="Brown S.E."/>
            <person name="Bonaldo M.F."/>
            <person name="Zhu J."/>
            <person name="Sinkins S.P."/>
            <person name="Hogenkamp D.G."/>
            <person name="Amedeo P."/>
            <person name="Arensburger P."/>
            <person name="Atkinson P.W."/>
            <person name="Bidwell S."/>
            <person name="Biedler J."/>
            <person name="Birney E."/>
            <person name="Bruggner R.V."/>
            <person name="Costas J."/>
            <person name="Coy M.R."/>
            <person name="Crabtree J."/>
            <person name="Crawford M."/>
            <person name="Debruyn B."/>
            <person name="Decaprio D."/>
            <person name="Eiglmeier K."/>
            <person name="Eisenstadt E."/>
            <person name="El-Dorry H."/>
            <person name="Gelbart W.M."/>
            <person name="Gomes S.L."/>
            <person name="Hammond M."/>
            <person name="Hannick L.I."/>
            <person name="Hogan J.R."/>
            <person name="Holmes M.H."/>
            <person name="Jaffe D."/>
            <person name="Johnston J.S."/>
            <person name="Kennedy R.C."/>
            <person name="Koo H."/>
            <person name="Kravitz S."/>
            <person name="Kriventseva E.V."/>
            <person name="Kulp D."/>
            <person name="Labutti K."/>
            <person name="Lee E."/>
            <person name="Li S."/>
            <person name="Lovin D.D."/>
            <person name="Mao C."/>
            <person name="Mauceli E."/>
            <person name="Menck C.F."/>
            <person name="Miller J.R."/>
            <person name="Montgomery P."/>
            <person name="Mori A."/>
            <person name="Nascimento A.L."/>
            <person name="Naveira H.F."/>
            <person name="Nusbaum C."/>
            <person name="O'leary S."/>
            <person name="Orvis J."/>
            <person name="Pertea M."/>
            <person name="Quesneville H."/>
            <person name="Reidenbach K.R."/>
            <person name="Rogers Y.H."/>
            <person name="Roth C.W."/>
            <person name="Schneider J.R."/>
            <person name="Schatz M."/>
            <person name="Shumway M."/>
            <person name="Stanke M."/>
            <person name="Stinson E.O."/>
            <person name="Tubio J.M."/>
            <person name="Vanzee J.P."/>
            <person name="Verjovski-Almeida S."/>
            <person name="Werner D."/>
            <person name="White O."/>
            <person name="Wyder S."/>
            <person name="Zeng Q."/>
            <person name="Zhao Q."/>
            <person name="Zhao Y."/>
            <person name="Hill C.A."/>
            <person name="Raikhel A.S."/>
            <person name="Soares M.B."/>
            <person name="Knudson D.L."/>
            <person name="Lee N.H."/>
            <person name="Galagan J."/>
            <person name="Salzberg S.L."/>
            <person name="Paulsen I.T."/>
            <person name="Dimopoulos G."/>
            <person name="Collins F.H."/>
            <person name="Birren B."/>
            <person name="Fraser-Liggett C.M."/>
            <person name="Severson D.W."/>
        </authorList>
    </citation>
    <scope>NUCLEOTIDE SEQUENCE [LARGE SCALE GENOMIC DNA]</scope>
    <source>
        <strain evidence="5">Liverpool</strain>
    </source>
</reference>
<evidence type="ECO:0000256" key="1">
    <source>
        <dbReference type="ARBA" id="ARBA00009191"/>
    </source>
</evidence>